<keyword evidence="2" id="KW-0496">Mitochondrion</keyword>
<geneLocation type="mitochondrion" evidence="2"/>
<sequence>MPQMKPMYWLLLMMYLWILWIYYMILMSGFFLKIYLTKIKKYEVLESKWDIKW</sequence>
<accession>A0A7D6JNS4</accession>
<name>A0A7D6JNS4_9HYME</name>
<feature type="transmembrane region" description="Helical" evidence="1">
    <location>
        <begin position="6"/>
        <end position="32"/>
    </location>
</feature>
<proteinExistence type="predicted"/>
<reference evidence="2" key="1">
    <citation type="submission" date="2020-06" db="EMBL/GenBank/DDBJ databases">
        <title>the complete mitochondrial genome of Leptopilina syphax.</title>
        <authorList>
            <person name="Zhang Q."/>
            <person name="Zhang X."/>
        </authorList>
    </citation>
    <scope>NUCLEOTIDE SEQUENCE</scope>
</reference>
<gene>
    <name evidence="2" type="primary">ATP8</name>
</gene>
<evidence type="ECO:0000256" key="1">
    <source>
        <dbReference type="SAM" id="Phobius"/>
    </source>
</evidence>
<organism evidence="2">
    <name type="scientific">Leptopilina syphax</name>
    <dbReference type="NCBI Taxonomy" id="2755057"/>
    <lineage>
        <taxon>Eukaryota</taxon>
        <taxon>Metazoa</taxon>
        <taxon>Ecdysozoa</taxon>
        <taxon>Arthropoda</taxon>
        <taxon>Hexapoda</taxon>
        <taxon>Insecta</taxon>
        <taxon>Pterygota</taxon>
        <taxon>Neoptera</taxon>
        <taxon>Endopterygota</taxon>
        <taxon>Hymenoptera</taxon>
        <taxon>Apocrita</taxon>
        <taxon>Proctotrupomorpha</taxon>
        <taxon>Cynipoidea</taxon>
        <taxon>Figitidae</taxon>
        <taxon>Eucoilinae</taxon>
        <taxon>Leptopilina</taxon>
    </lineage>
</organism>
<protein>
    <submittedName>
        <fullName evidence="2">ATP synthase F0 subunit 8</fullName>
    </submittedName>
</protein>
<dbReference type="AlphaFoldDB" id="A0A7D6JNS4"/>
<keyword evidence="1" id="KW-0472">Membrane</keyword>
<evidence type="ECO:0000313" key="2">
    <source>
        <dbReference type="EMBL" id="QLO81945.1"/>
    </source>
</evidence>
<keyword evidence="1" id="KW-1133">Transmembrane helix</keyword>
<dbReference type="EMBL" id="MT649407">
    <property type="protein sequence ID" value="QLO81945.1"/>
    <property type="molecule type" value="Genomic_DNA"/>
</dbReference>
<keyword evidence="1" id="KW-0812">Transmembrane</keyword>